<dbReference type="SUPFAM" id="SSF103481">
    <property type="entry name" value="Multidrug resistance efflux transporter EmrE"/>
    <property type="match status" value="2"/>
</dbReference>
<comment type="subcellular location">
    <subcellularLocation>
        <location evidence="1">Membrane</location>
        <topology evidence="1">Multi-pass membrane protein</topology>
    </subcellularLocation>
</comment>
<keyword evidence="5 6" id="KW-0472">Membrane</keyword>
<evidence type="ECO:0000256" key="5">
    <source>
        <dbReference type="ARBA" id="ARBA00023136"/>
    </source>
</evidence>
<dbReference type="PANTHER" id="PTHR32322">
    <property type="entry name" value="INNER MEMBRANE TRANSPORTER"/>
    <property type="match status" value="1"/>
</dbReference>
<dbReference type="InterPro" id="IPR037185">
    <property type="entry name" value="EmrE-like"/>
</dbReference>
<feature type="transmembrane region" description="Helical" evidence="6">
    <location>
        <begin position="119"/>
        <end position="139"/>
    </location>
</feature>
<evidence type="ECO:0000313" key="9">
    <source>
        <dbReference type="Proteomes" id="UP000246483"/>
    </source>
</evidence>
<comment type="caution">
    <text evidence="8">The sequence shown here is derived from an EMBL/GenBank/DDBJ whole genome shotgun (WGS) entry which is preliminary data.</text>
</comment>
<feature type="transmembrane region" description="Helical" evidence="6">
    <location>
        <begin position="92"/>
        <end position="113"/>
    </location>
</feature>
<dbReference type="EMBL" id="QGUB01000001">
    <property type="protein sequence ID" value="PWW49015.1"/>
    <property type="molecule type" value="Genomic_DNA"/>
</dbReference>
<dbReference type="PANTHER" id="PTHR32322:SF2">
    <property type="entry name" value="EAMA DOMAIN-CONTAINING PROTEIN"/>
    <property type="match status" value="1"/>
</dbReference>
<feature type="transmembrane region" description="Helical" evidence="6">
    <location>
        <begin position="239"/>
        <end position="261"/>
    </location>
</feature>
<dbReference type="AlphaFoldDB" id="A0A317RHT2"/>
<evidence type="ECO:0000256" key="2">
    <source>
        <dbReference type="ARBA" id="ARBA00007362"/>
    </source>
</evidence>
<evidence type="ECO:0000256" key="6">
    <source>
        <dbReference type="SAM" id="Phobius"/>
    </source>
</evidence>
<feature type="transmembrane region" description="Helical" evidence="6">
    <location>
        <begin position="209"/>
        <end position="227"/>
    </location>
</feature>
<organism evidence="8 9">
    <name type="scientific">Melaminivora alkalimesophila</name>
    <dbReference type="NCBI Taxonomy" id="1165852"/>
    <lineage>
        <taxon>Bacteria</taxon>
        <taxon>Pseudomonadati</taxon>
        <taxon>Pseudomonadota</taxon>
        <taxon>Betaproteobacteria</taxon>
        <taxon>Burkholderiales</taxon>
        <taxon>Comamonadaceae</taxon>
        <taxon>Melaminivora</taxon>
    </lineage>
</organism>
<comment type="similarity">
    <text evidence="2">Belongs to the EamA transporter family.</text>
</comment>
<proteinExistence type="inferred from homology"/>
<feature type="domain" description="EamA" evidence="7">
    <location>
        <begin position="28"/>
        <end position="162"/>
    </location>
</feature>
<dbReference type="GO" id="GO:0016020">
    <property type="term" value="C:membrane"/>
    <property type="evidence" value="ECO:0007669"/>
    <property type="project" value="UniProtKB-SubCell"/>
</dbReference>
<accession>A0A317RHT2</accession>
<feature type="transmembrane region" description="Helical" evidence="6">
    <location>
        <begin position="273"/>
        <end position="289"/>
    </location>
</feature>
<sequence>MTTTSRETTAPQPLAGARKTHLDALATTLLLACCLFWGFQQALSKATLAEVAPLYQALWRFALGSGALLLWCRWRGIPLAAPGTAPRGSWRYGLLAGALFGGEFICLFLGLQYTSAARVTMFLYCSPFWVAVVLPLLVPSERLRRVQWLGLGGALVGVALALADRSGTAAMPGAWRGDLLGLLAGLLWALTTVVLRATPLGQVRAETQLLYQMGVACLLLAPGSLLMGERWHLDFSAFAWTSLWVQGLIGGFVSYLIWVWLLGRYPATRMSSFVFLTPVFTLVVGSLWLGEPVTATLVGALVLVALGIWLVNRR</sequence>
<name>A0A317RHT2_9BURK</name>
<feature type="domain" description="EamA" evidence="7">
    <location>
        <begin position="176"/>
        <end position="312"/>
    </location>
</feature>
<keyword evidence="9" id="KW-1185">Reference proteome</keyword>
<reference evidence="8 9" key="1">
    <citation type="submission" date="2018-05" db="EMBL/GenBank/DDBJ databases">
        <title>Genomic Encyclopedia of Type Strains, Phase IV (KMG-IV): sequencing the most valuable type-strain genomes for metagenomic binning, comparative biology and taxonomic classification.</title>
        <authorList>
            <person name="Goeker M."/>
        </authorList>
    </citation>
    <scope>NUCLEOTIDE SEQUENCE [LARGE SCALE GENOMIC DNA]</scope>
    <source>
        <strain evidence="8 9">DSM 26006</strain>
    </source>
</reference>
<dbReference type="Proteomes" id="UP000246483">
    <property type="component" value="Unassembled WGS sequence"/>
</dbReference>
<keyword evidence="3 6" id="KW-0812">Transmembrane</keyword>
<keyword evidence="4 6" id="KW-1133">Transmembrane helix</keyword>
<gene>
    <name evidence="8" type="ORF">DFR36_101534</name>
</gene>
<evidence type="ECO:0000259" key="7">
    <source>
        <dbReference type="Pfam" id="PF00892"/>
    </source>
</evidence>
<feature type="transmembrane region" description="Helical" evidence="6">
    <location>
        <begin position="146"/>
        <end position="163"/>
    </location>
</feature>
<dbReference type="InterPro" id="IPR000620">
    <property type="entry name" value="EamA_dom"/>
</dbReference>
<dbReference type="OrthoDB" id="184388at2"/>
<feature type="transmembrane region" description="Helical" evidence="6">
    <location>
        <begin position="179"/>
        <end position="197"/>
    </location>
</feature>
<dbReference type="Pfam" id="PF00892">
    <property type="entry name" value="EamA"/>
    <property type="match status" value="2"/>
</dbReference>
<protein>
    <submittedName>
        <fullName evidence="8">Drug/metabolite transporter (DMT)-like permease</fullName>
    </submittedName>
</protein>
<dbReference type="InterPro" id="IPR050638">
    <property type="entry name" value="AA-Vitamin_Transporters"/>
</dbReference>
<feature type="transmembrane region" description="Helical" evidence="6">
    <location>
        <begin position="21"/>
        <end position="39"/>
    </location>
</feature>
<evidence type="ECO:0000256" key="4">
    <source>
        <dbReference type="ARBA" id="ARBA00022989"/>
    </source>
</evidence>
<evidence type="ECO:0000256" key="3">
    <source>
        <dbReference type="ARBA" id="ARBA00022692"/>
    </source>
</evidence>
<evidence type="ECO:0000313" key="8">
    <source>
        <dbReference type="EMBL" id="PWW49015.1"/>
    </source>
</evidence>
<evidence type="ECO:0000256" key="1">
    <source>
        <dbReference type="ARBA" id="ARBA00004141"/>
    </source>
</evidence>
<feature type="transmembrane region" description="Helical" evidence="6">
    <location>
        <begin position="51"/>
        <end position="71"/>
    </location>
</feature>
<dbReference type="RefSeq" id="WP_110011964.1">
    <property type="nucleotide sequence ID" value="NZ_QGUB01000001.1"/>
</dbReference>
<feature type="transmembrane region" description="Helical" evidence="6">
    <location>
        <begin position="295"/>
        <end position="312"/>
    </location>
</feature>